<evidence type="ECO:0000256" key="5">
    <source>
        <dbReference type="SAM" id="Phobius"/>
    </source>
</evidence>
<keyword evidence="3 5" id="KW-1133">Transmembrane helix</keyword>
<evidence type="ECO:0000313" key="6">
    <source>
        <dbReference type="EMBL" id="BDV44510.1"/>
    </source>
</evidence>
<evidence type="ECO:0000313" key="7">
    <source>
        <dbReference type="Proteomes" id="UP001317705"/>
    </source>
</evidence>
<accession>A0ABM8EPX7</accession>
<evidence type="ECO:0000256" key="4">
    <source>
        <dbReference type="ARBA" id="ARBA00023136"/>
    </source>
</evidence>
<protein>
    <recommendedName>
        <fullName evidence="8">DUF1656 domain-containing protein</fullName>
    </recommendedName>
</protein>
<reference evidence="6 7" key="1">
    <citation type="submission" date="2022-12" db="EMBL/GenBank/DDBJ databases">
        <title>Polyphasic characterization of Geotalea uranireducens NIT-SL11 newly isolated from a complex of sewage sludge and microbially reduced graphene oxide.</title>
        <authorList>
            <person name="Xie L."/>
            <person name="Yoshida N."/>
            <person name="Meng L."/>
        </authorList>
    </citation>
    <scope>NUCLEOTIDE SEQUENCE [LARGE SCALE GENOMIC DNA]</scope>
    <source>
        <strain evidence="6 7">NIT-SL11</strain>
    </source>
</reference>
<dbReference type="Proteomes" id="UP001317705">
    <property type="component" value="Chromosome"/>
</dbReference>
<evidence type="ECO:0000256" key="3">
    <source>
        <dbReference type="ARBA" id="ARBA00022989"/>
    </source>
</evidence>
<organism evidence="6 7">
    <name type="scientific">Geotalea uraniireducens</name>
    <dbReference type="NCBI Taxonomy" id="351604"/>
    <lineage>
        <taxon>Bacteria</taxon>
        <taxon>Pseudomonadati</taxon>
        <taxon>Thermodesulfobacteriota</taxon>
        <taxon>Desulfuromonadia</taxon>
        <taxon>Geobacterales</taxon>
        <taxon>Geobacteraceae</taxon>
        <taxon>Geotalea</taxon>
    </lineage>
</organism>
<keyword evidence="1" id="KW-1003">Cell membrane</keyword>
<dbReference type="EMBL" id="AP027151">
    <property type="protein sequence ID" value="BDV44510.1"/>
    <property type="molecule type" value="Genomic_DNA"/>
</dbReference>
<dbReference type="Pfam" id="PF07869">
    <property type="entry name" value="DUF1656"/>
    <property type="match status" value="1"/>
</dbReference>
<proteinExistence type="predicted"/>
<feature type="transmembrane region" description="Helical" evidence="5">
    <location>
        <begin position="47"/>
        <end position="65"/>
    </location>
</feature>
<dbReference type="RefSeq" id="WP_282000608.1">
    <property type="nucleotide sequence ID" value="NZ_AP027151.1"/>
</dbReference>
<feature type="transmembrane region" description="Helical" evidence="5">
    <location>
        <begin position="7"/>
        <end position="27"/>
    </location>
</feature>
<sequence length="66" mass="7571">MMREIPILDALVPSLLLVFLLSIVIQVILDRIMGRLGVYRHVWHPPLFRLCLFICTFGALGLVVLR</sequence>
<evidence type="ECO:0000256" key="2">
    <source>
        <dbReference type="ARBA" id="ARBA00022692"/>
    </source>
</evidence>
<dbReference type="InterPro" id="IPR012451">
    <property type="entry name" value="DUF1656"/>
</dbReference>
<gene>
    <name evidence="6" type="ORF">GURASL_34330</name>
</gene>
<keyword evidence="4 5" id="KW-0472">Membrane</keyword>
<evidence type="ECO:0000256" key="1">
    <source>
        <dbReference type="ARBA" id="ARBA00022475"/>
    </source>
</evidence>
<keyword evidence="2 5" id="KW-0812">Transmembrane</keyword>
<evidence type="ECO:0008006" key="8">
    <source>
        <dbReference type="Google" id="ProtNLM"/>
    </source>
</evidence>
<keyword evidence="7" id="KW-1185">Reference proteome</keyword>
<name>A0ABM8EPX7_9BACT</name>